<accession>K6GQC8</accession>
<keyword evidence="2" id="KW-0830">Ubiquinone</keyword>
<dbReference type="EMBL" id="ALAO01000164">
    <property type="protein sequence ID" value="EKO39176.1"/>
    <property type="molecule type" value="Genomic_DNA"/>
</dbReference>
<dbReference type="Pfam" id="PF13847">
    <property type="entry name" value="Methyltransf_31"/>
    <property type="match status" value="1"/>
</dbReference>
<dbReference type="CDD" id="cd02440">
    <property type="entry name" value="AdoMet_MTases"/>
    <property type="match status" value="1"/>
</dbReference>
<keyword evidence="2" id="KW-0489">Methyltransferase</keyword>
<evidence type="ECO:0000259" key="1">
    <source>
        <dbReference type="Pfam" id="PF13847"/>
    </source>
</evidence>
<organism evidence="2 3">
    <name type="scientific">Solidesulfovibrio magneticus str. Maddingley MBC34</name>
    <dbReference type="NCBI Taxonomy" id="1206767"/>
    <lineage>
        <taxon>Bacteria</taxon>
        <taxon>Pseudomonadati</taxon>
        <taxon>Thermodesulfobacteriota</taxon>
        <taxon>Desulfovibrionia</taxon>
        <taxon>Desulfovibrionales</taxon>
        <taxon>Desulfovibrionaceae</taxon>
        <taxon>Solidesulfovibrio</taxon>
    </lineage>
</organism>
<feature type="domain" description="Methyltransferase" evidence="1">
    <location>
        <begin position="78"/>
        <end position="187"/>
    </location>
</feature>
<reference evidence="2 3" key="1">
    <citation type="submission" date="2012-07" db="EMBL/GenBank/DDBJ databases">
        <title>Draft genome sequence of Desulfovibrio magneticus str. Maddingley MBC34 obtained from a metagenomic sequence of a methanogenic enrichment isolated from coal-seam formation water in Victoria, Australia.</title>
        <authorList>
            <person name="Greenfield P."/>
            <person name="Hendry P."/>
            <person name="Li D."/>
            <person name="Rosewarne C.P."/>
            <person name="Tran-Dinh N."/>
            <person name="Elbourne L.D.H."/>
            <person name="Paulsen I.T."/>
            <person name="Midgley D.J."/>
        </authorList>
    </citation>
    <scope>NUCLEOTIDE SEQUENCE [LARGE SCALE GENOMIC DNA]</scope>
    <source>
        <strain evidence="3">Maddingley MBC34</strain>
    </source>
</reference>
<dbReference type="GO" id="GO:0032259">
    <property type="term" value="P:methylation"/>
    <property type="evidence" value="ECO:0007669"/>
    <property type="project" value="UniProtKB-KW"/>
</dbReference>
<evidence type="ECO:0000313" key="2">
    <source>
        <dbReference type="EMBL" id="EKO39176.1"/>
    </source>
</evidence>
<dbReference type="InterPro" id="IPR025714">
    <property type="entry name" value="Methyltranfer_dom"/>
</dbReference>
<dbReference type="GO" id="GO:0008168">
    <property type="term" value="F:methyltransferase activity"/>
    <property type="evidence" value="ECO:0007669"/>
    <property type="project" value="UniProtKB-KW"/>
</dbReference>
<dbReference type="Gene3D" id="3.40.50.150">
    <property type="entry name" value="Vaccinia Virus protein VP39"/>
    <property type="match status" value="1"/>
</dbReference>
<dbReference type="PANTHER" id="PTHR42912">
    <property type="entry name" value="METHYLTRANSFERASE"/>
    <property type="match status" value="1"/>
</dbReference>
<sequence length="208" mass="21714">MQSVFPDVSPEDRARIRQAVLAKYEQVAVSAQGQFRYPIGRQGLAGLGYDPALTARLPADVLDGFAGVGNPLAPGAPNPGEHVLDIGCGTGVDALLAALLVGSAGFVAGLEFSPAMVRRAEANKARAGLDQAAFFHGAAEALPCRDAFFDLLLSNGVFNLVVDKEAALAEAFRVLRPGGRLAVSDQFRLGPPPPDQADQAAMVASWFT</sequence>
<dbReference type="Proteomes" id="UP000006272">
    <property type="component" value="Unassembled WGS sequence"/>
</dbReference>
<proteinExistence type="predicted"/>
<keyword evidence="2" id="KW-0808">Transferase</keyword>
<dbReference type="InterPro" id="IPR029063">
    <property type="entry name" value="SAM-dependent_MTases_sf"/>
</dbReference>
<name>K6GQC8_9BACT</name>
<gene>
    <name evidence="2" type="ORF">B193_2110</name>
</gene>
<evidence type="ECO:0000313" key="3">
    <source>
        <dbReference type="Proteomes" id="UP000006272"/>
    </source>
</evidence>
<dbReference type="PATRIC" id="fig|1206767.3.peg.2055"/>
<protein>
    <submittedName>
        <fullName evidence="2">Methylase involved in ubiquinone/menaquinone biosynthesis</fullName>
    </submittedName>
</protein>
<dbReference type="InterPro" id="IPR050508">
    <property type="entry name" value="Methyltransf_Superfamily"/>
</dbReference>
<dbReference type="AlphaFoldDB" id="K6GQC8"/>
<comment type="caution">
    <text evidence="2">The sequence shown here is derived from an EMBL/GenBank/DDBJ whole genome shotgun (WGS) entry which is preliminary data.</text>
</comment>
<dbReference type="SUPFAM" id="SSF53335">
    <property type="entry name" value="S-adenosyl-L-methionine-dependent methyltransferases"/>
    <property type="match status" value="1"/>
</dbReference>